<keyword evidence="2" id="KW-1185">Reference proteome</keyword>
<evidence type="ECO:0000313" key="2">
    <source>
        <dbReference type="Proteomes" id="UP001611383"/>
    </source>
</evidence>
<protein>
    <submittedName>
        <fullName evidence="1">Chaperonin</fullName>
    </submittedName>
</protein>
<gene>
    <name evidence="1" type="ORF">F0U60_48170</name>
</gene>
<dbReference type="EMBL" id="CP043494">
    <property type="protein sequence ID" value="WNG51050.1"/>
    <property type="molecule type" value="Genomic_DNA"/>
</dbReference>
<sequence>MAKTQRRGQVMNRVARGVKGTAGRAVAKAKASRSVRKVQVTLGDLIAAAMDVAGEAKAAAQLMSSRSMSAATGKQIVFVG</sequence>
<organism evidence="1 2">
    <name type="scientific">Archangium minus</name>
    <dbReference type="NCBI Taxonomy" id="83450"/>
    <lineage>
        <taxon>Bacteria</taxon>
        <taxon>Pseudomonadati</taxon>
        <taxon>Myxococcota</taxon>
        <taxon>Myxococcia</taxon>
        <taxon>Myxococcales</taxon>
        <taxon>Cystobacterineae</taxon>
        <taxon>Archangiaceae</taxon>
        <taxon>Archangium</taxon>
    </lineage>
</organism>
<dbReference type="RefSeq" id="WP_395810863.1">
    <property type="nucleotide sequence ID" value="NZ_CP043494.1"/>
</dbReference>
<accession>A0ABY9X6P6</accession>
<reference evidence="1 2" key="1">
    <citation type="submission" date="2019-08" db="EMBL/GenBank/DDBJ databases">
        <title>Archangium and Cystobacter genomes.</title>
        <authorList>
            <person name="Chen I.-C.K."/>
            <person name="Wielgoss S."/>
        </authorList>
    </citation>
    <scope>NUCLEOTIDE SEQUENCE [LARGE SCALE GENOMIC DNA]</scope>
    <source>
        <strain evidence="1 2">Cbm 6</strain>
    </source>
</reference>
<proteinExistence type="predicted"/>
<dbReference type="Proteomes" id="UP001611383">
    <property type="component" value="Chromosome"/>
</dbReference>
<name>A0ABY9X6P6_9BACT</name>
<evidence type="ECO:0000313" key="1">
    <source>
        <dbReference type="EMBL" id="WNG51050.1"/>
    </source>
</evidence>